<reference evidence="3" key="1">
    <citation type="submission" date="2016-10" db="EMBL/GenBank/DDBJ databases">
        <authorList>
            <person name="Varghese N."/>
            <person name="Submissions S."/>
        </authorList>
    </citation>
    <scope>NUCLEOTIDE SEQUENCE [LARGE SCALE GENOMIC DNA]</scope>
    <source>
        <strain evidence="3">DSM 28453</strain>
    </source>
</reference>
<evidence type="ECO:0000313" key="2">
    <source>
        <dbReference type="EMBL" id="SFK60779.1"/>
    </source>
</evidence>
<gene>
    <name evidence="2" type="ORF">SAMN04488036_101646</name>
</gene>
<evidence type="ECO:0008006" key="4">
    <source>
        <dbReference type="Google" id="ProtNLM"/>
    </source>
</evidence>
<dbReference type="Proteomes" id="UP000198851">
    <property type="component" value="Unassembled WGS sequence"/>
</dbReference>
<name>A0A1I4AYL7_9RHOB</name>
<evidence type="ECO:0000313" key="3">
    <source>
        <dbReference type="Proteomes" id="UP000198851"/>
    </source>
</evidence>
<proteinExistence type="predicted"/>
<keyword evidence="3" id="KW-1185">Reference proteome</keyword>
<evidence type="ECO:0000256" key="1">
    <source>
        <dbReference type="SAM" id="MobiDB-lite"/>
    </source>
</evidence>
<feature type="compositionally biased region" description="Low complexity" evidence="1">
    <location>
        <begin position="11"/>
        <end position="20"/>
    </location>
</feature>
<accession>A0A1I4AYL7</accession>
<organism evidence="2 3">
    <name type="scientific">Shimia haliotis</name>
    <dbReference type="NCBI Taxonomy" id="1280847"/>
    <lineage>
        <taxon>Bacteria</taxon>
        <taxon>Pseudomonadati</taxon>
        <taxon>Pseudomonadota</taxon>
        <taxon>Alphaproteobacteria</taxon>
        <taxon>Rhodobacterales</taxon>
        <taxon>Roseobacteraceae</taxon>
    </lineage>
</organism>
<dbReference type="AlphaFoldDB" id="A0A1I4AYL7"/>
<sequence length="313" mass="34174">MSIAAYDQDRPSLLPPSLLGDPDHRTRSLGGIADSGARLTLTEIEAGADHYGRRFRFKIRATARIQRAKVAPMTTTSLSPAEPSLILAETRHAVLSQPPAGHAAPGVPVVIVMPLTESRICRAFADEHRLHATLAAAAHPIACISWRQLWTPEGKERFAPRVNAISRIIEEMGSRAASFHLAAIGNGALVALKWLSAQANASAAFKPDIQSLTLISPALEIFGRQPRTTLRDAPKNCCVIADAASNWHSARTLSHRLPNPPMFALADSTTRFQLSEQDRDASADILTDSVTFEGDWRLSWADWLHRVHRAQMA</sequence>
<feature type="region of interest" description="Disordered" evidence="1">
    <location>
        <begin position="1"/>
        <end position="31"/>
    </location>
</feature>
<dbReference type="EMBL" id="FOSZ01000001">
    <property type="protein sequence ID" value="SFK60779.1"/>
    <property type="molecule type" value="Genomic_DNA"/>
</dbReference>
<protein>
    <recommendedName>
        <fullName evidence="4">Alpha/beta hydrolase</fullName>
    </recommendedName>
</protein>